<keyword evidence="3 8" id="KW-1133">Transmembrane helix</keyword>
<protein>
    <submittedName>
        <fullName evidence="10">Vitamin K-dependent gamma-carboxylase</fullName>
    </submittedName>
</protein>
<dbReference type="GO" id="GO:0008488">
    <property type="term" value="F:gamma-glutamyl carboxylase activity"/>
    <property type="evidence" value="ECO:0007669"/>
    <property type="project" value="InterPro"/>
</dbReference>
<dbReference type="Pfam" id="PF05090">
    <property type="entry name" value="HTTM"/>
    <property type="match status" value="1"/>
</dbReference>
<evidence type="ECO:0000256" key="3">
    <source>
        <dbReference type="ARBA" id="ARBA00022989"/>
    </source>
</evidence>
<keyword evidence="5" id="KW-1015">Disulfide bond</keyword>
<evidence type="ECO:0000256" key="4">
    <source>
        <dbReference type="ARBA" id="ARBA00023136"/>
    </source>
</evidence>
<feature type="region of interest" description="Disordered" evidence="7">
    <location>
        <begin position="563"/>
        <end position="593"/>
    </location>
</feature>
<dbReference type="InterPro" id="IPR007782">
    <property type="entry name" value="VKG_COase"/>
</dbReference>
<dbReference type="Pfam" id="PF22777">
    <property type="entry name" value="VKGC_lumenal_dom"/>
    <property type="match status" value="1"/>
</dbReference>
<evidence type="ECO:0000259" key="9">
    <source>
        <dbReference type="SMART" id="SM00752"/>
    </source>
</evidence>
<dbReference type="PANTHER" id="PTHR12639:SF7">
    <property type="entry name" value="HTTM DOMAIN-CONTAINING PROTEIN"/>
    <property type="match status" value="1"/>
</dbReference>
<comment type="subcellular location">
    <subcellularLocation>
        <location evidence="1">Endomembrane system</location>
        <topology evidence="1">Multi-pass membrane protein</topology>
    </subcellularLocation>
</comment>
<dbReference type="SMART" id="SM00752">
    <property type="entry name" value="HTTM"/>
    <property type="match status" value="1"/>
</dbReference>
<evidence type="ECO:0000256" key="6">
    <source>
        <dbReference type="ARBA" id="ARBA00023239"/>
    </source>
</evidence>
<evidence type="ECO:0000313" key="10">
    <source>
        <dbReference type="EMBL" id="QDU45829.1"/>
    </source>
</evidence>
<feature type="transmembrane region" description="Helical" evidence="8">
    <location>
        <begin position="70"/>
        <end position="87"/>
    </location>
</feature>
<dbReference type="KEGG" id="sdyn:Mal52_43250"/>
<dbReference type="InterPro" id="IPR053934">
    <property type="entry name" value="HTTM_dom"/>
</dbReference>
<evidence type="ECO:0000256" key="1">
    <source>
        <dbReference type="ARBA" id="ARBA00004127"/>
    </source>
</evidence>
<dbReference type="InterPro" id="IPR053935">
    <property type="entry name" value="VKGC_lumenal_dom"/>
</dbReference>
<evidence type="ECO:0000256" key="7">
    <source>
        <dbReference type="SAM" id="MobiDB-lite"/>
    </source>
</evidence>
<keyword evidence="2 8" id="KW-0812">Transmembrane</keyword>
<feature type="transmembrane region" description="Helical" evidence="8">
    <location>
        <begin position="117"/>
        <end position="134"/>
    </location>
</feature>
<proteinExistence type="predicted"/>
<dbReference type="Proteomes" id="UP000319383">
    <property type="component" value="Chromosome"/>
</dbReference>
<dbReference type="GO" id="GO:0012505">
    <property type="term" value="C:endomembrane system"/>
    <property type="evidence" value="ECO:0007669"/>
    <property type="project" value="UniProtKB-SubCell"/>
</dbReference>
<dbReference type="PANTHER" id="PTHR12639">
    <property type="entry name" value="VITAMIN K-DEPENDENT GAMMA-CARBOXYLASE"/>
    <property type="match status" value="1"/>
</dbReference>
<feature type="domain" description="HTTM-like" evidence="9">
    <location>
        <begin position="10"/>
        <end position="261"/>
    </location>
</feature>
<dbReference type="AlphaFoldDB" id="A0A517ZTN0"/>
<organism evidence="10 11">
    <name type="scientific">Symmachiella dynata</name>
    <dbReference type="NCBI Taxonomy" id="2527995"/>
    <lineage>
        <taxon>Bacteria</taxon>
        <taxon>Pseudomonadati</taxon>
        <taxon>Planctomycetota</taxon>
        <taxon>Planctomycetia</taxon>
        <taxon>Planctomycetales</taxon>
        <taxon>Planctomycetaceae</taxon>
        <taxon>Symmachiella</taxon>
    </lineage>
</organism>
<dbReference type="RefSeq" id="WP_197534359.1">
    <property type="nucleotide sequence ID" value="NZ_CP036276.1"/>
</dbReference>
<name>A0A517ZTN0_9PLAN</name>
<gene>
    <name evidence="10" type="ORF">Mal52_43250</name>
</gene>
<reference evidence="10 11" key="1">
    <citation type="submission" date="2019-02" db="EMBL/GenBank/DDBJ databases">
        <title>Deep-cultivation of Planctomycetes and their phenomic and genomic characterization uncovers novel biology.</title>
        <authorList>
            <person name="Wiegand S."/>
            <person name="Jogler M."/>
            <person name="Boedeker C."/>
            <person name="Pinto D."/>
            <person name="Vollmers J."/>
            <person name="Rivas-Marin E."/>
            <person name="Kohn T."/>
            <person name="Peeters S.H."/>
            <person name="Heuer A."/>
            <person name="Rast P."/>
            <person name="Oberbeckmann S."/>
            <person name="Bunk B."/>
            <person name="Jeske O."/>
            <person name="Meyerdierks A."/>
            <person name="Storesund J.E."/>
            <person name="Kallscheuer N."/>
            <person name="Luecker S."/>
            <person name="Lage O.M."/>
            <person name="Pohl T."/>
            <person name="Merkel B.J."/>
            <person name="Hornburger P."/>
            <person name="Mueller R.-W."/>
            <person name="Bruemmer F."/>
            <person name="Labrenz M."/>
            <person name="Spormann A.M."/>
            <person name="Op den Camp H."/>
            <person name="Overmann J."/>
            <person name="Amann R."/>
            <person name="Jetten M.S.M."/>
            <person name="Mascher T."/>
            <person name="Medema M.H."/>
            <person name="Devos D.P."/>
            <person name="Kaster A.-K."/>
            <person name="Ovreas L."/>
            <person name="Rohde M."/>
            <person name="Galperin M.Y."/>
            <person name="Jogler C."/>
        </authorList>
    </citation>
    <scope>NUCLEOTIDE SEQUENCE [LARGE SCALE GENOMIC DNA]</scope>
    <source>
        <strain evidence="10 11">Mal52</strain>
    </source>
</reference>
<accession>A0A517ZTN0</accession>
<feature type="transmembrane region" description="Helical" evidence="8">
    <location>
        <begin position="193"/>
        <end position="218"/>
    </location>
</feature>
<feature type="transmembrane region" description="Helical" evidence="8">
    <location>
        <begin position="20"/>
        <end position="38"/>
    </location>
</feature>
<keyword evidence="6" id="KW-0456">Lyase</keyword>
<dbReference type="GO" id="GO:0019842">
    <property type="term" value="F:vitamin binding"/>
    <property type="evidence" value="ECO:0007669"/>
    <property type="project" value="TreeGrafter"/>
</dbReference>
<evidence type="ECO:0000256" key="2">
    <source>
        <dbReference type="ARBA" id="ARBA00022692"/>
    </source>
</evidence>
<dbReference type="InterPro" id="IPR011020">
    <property type="entry name" value="HTTM-like"/>
</dbReference>
<feature type="transmembrane region" description="Helical" evidence="8">
    <location>
        <begin position="154"/>
        <end position="173"/>
    </location>
</feature>
<keyword evidence="4 8" id="KW-0472">Membrane</keyword>
<sequence>MWANFSDKLSREVDGASLAVVRMVTAAALFVLAVGVLVTGRVPELFMSLGLHFQYPLATFVKPLPGNLPYAHMVIIALTAAAVFVGWRTRLCSVLLCAATLYWFLLDPLYYDDGYYLLALMSILVAWLPVNRWMSADRQLGRETRTTVLGWQPWLVQMQLLFVYFFSGLSKLNGDWLSGAPLVERFALADAPVGAQAAVGIAWGVMLLQLSLGFLLLWRRSRGVGLVLMTVLHFADWMWLNIGVAPVMMWALSFVFCSPDWPRRIVARLAPTITQWPFLQSGWKVTRRIGGTVDAAFSWFDDSPVFKKTTTARRSGSQTPQPKTRSETMMGEATKYCVVAWLLLQIILPLRHFAYPGDSRWTDEGRLFAWWGETYDKQGDLSMTLILPDRQLMWTINPRSEFPVPLDIMFSQAELESRGLAGGMLQDIVLANDDEVMRDLVQVRIESAGLSPEDVGRLDDASFDIARLQLSDFEHAQIMHHPELLRQYCVVVADTVAKISPGNTRPVVEAELMASLNGRALSICIPEESQLSEESFTLGPFDWIAPLNTPLPAVEQRIALVRTQGSDIDPDTVESAPSSEKTKTAEPVLAPGISEADEEWFQAAYPAHSEEE</sequence>
<evidence type="ECO:0000313" key="11">
    <source>
        <dbReference type="Proteomes" id="UP000319383"/>
    </source>
</evidence>
<evidence type="ECO:0000256" key="5">
    <source>
        <dbReference type="ARBA" id="ARBA00023157"/>
    </source>
</evidence>
<dbReference type="EMBL" id="CP036276">
    <property type="protein sequence ID" value="QDU45829.1"/>
    <property type="molecule type" value="Genomic_DNA"/>
</dbReference>
<keyword evidence="11" id="KW-1185">Reference proteome</keyword>
<evidence type="ECO:0000256" key="8">
    <source>
        <dbReference type="SAM" id="Phobius"/>
    </source>
</evidence>
<feature type="transmembrane region" description="Helical" evidence="8">
    <location>
        <begin position="94"/>
        <end position="111"/>
    </location>
</feature>